<evidence type="ECO:0000313" key="1">
    <source>
        <dbReference type="EMBL" id="KAF8770800.1"/>
    </source>
</evidence>
<reference evidence="1" key="2">
    <citation type="submission" date="2020-06" db="EMBL/GenBank/DDBJ databases">
        <authorList>
            <person name="Sheffer M."/>
        </authorList>
    </citation>
    <scope>NUCLEOTIDE SEQUENCE</scope>
</reference>
<evidence type="ECO:0000313" key="2">
    <source>
        <dbReference type="Proteomes" id="UP000807504"/>
    </source>
</evidence>
<keyword evidence="2" id="KW-1185">Reference proteome</keyword>
<dbReference type="Proteomes" id="UP000807504">
    <property type="component" value="Unassembled WGS sequence"/>
</dbReference>
<accession>A0A8T0EDS4</accession>
<dbReference type="AlphaFoldDB" id="A0A8T0EDS4"/>
<sequence>MNVSTDQDRPVARRLLKSFYESFVSTLRYILRIERRSMARQIGLEDSSESNAILLKYISVMTAERKLSVFDIIPYTT</sequence>
<name>A0A8T0EDS4_ARGBR</name>
<organism evidence="1 2">
    <name type="scientific">Argiope bruennichi</name>
    <name type="common">Wasp spider</name>
    <name type="synonym">Aranea bruennichi</name>
    <dbReference type="NCBI Taxonomy" id="94029"/>
    <lineage>
        <taxon>Eukaryota</taxon>
        <taxon>Metazoa</taxon>
        <taxon>Ecdysozoa</taxon>
        <taxon>Arthropoda</taxon>
        <taxon>Chelicerata</taxon>
        <taxon>Arachnida</taxon>
        <taxon>Araneae</taxon>
        <taxon>Araneomorphae</taxon>
        <taxon>Entelegynae</taxon>
        <taxon>Araneoidea</taxon>
        <taxon>Araneidae</taxon>
        <taxon>Argiope</taxon>
    </lineage>
</organism>
<comment type="caution">
    <text evidence="1">The sequence shown here is derived from an EMBL/GenBank/DDBJ whole genome shotgun (WGS) entry which is preliminary data.</text>
</comment>
<reference evidence="1" key="1">
    <citation type="journal article" date="2020" name="bioRxiv">
        <title>Chromosome-level reference genome of the European wasp spider Argiope bruennichi: a resource for studies on range expansion and evolutionary adaptation.</title>
        <authorList>
            <person name="Sheffer M.M."/>
            <person name="Hoppe A."/>
            <person name="Krehenwinkel H."/>
            <person name="Uhl G."/>
            <person name="Kuss A.W."/>
            <person name="Jensen L."/>
            <person name="Jensen C."/>
            <person name="Gillespie R.G."/>
            <person name="Hoff K.J."/>
            <person name="Prost S."/>
        </authorList>
    </citation>
    <scope>NUCLEOTIDE SEQUENCE</scope>
</reference>
<proteinExistence type="predicted"/>
<protein>
    <submittedName>
        <fullName evidence="1">Uncharacterized protein</fullName>
    </submittedName>
</protein>
<dbReference type="EMBL" id="JABXBU010002228">
    <property type="protein sequence ID" value="KAF8770800.1"/>
    <property type="molecule type" value="Genomic_DNA"/>
</dbReference>
<gene>
    <name evidence="1" type="ORF">HNY73_018289</name>
</gene>